<comment type="similarity">
    <text evidence="2">Belongs to the PheA/TfdB FAD monooxygenase family.</text>
</comment>
<comment type="caution">
    <text evidence="8">The sequence shown here is derived from an EMBL/GenBank/DDBJ whole genome shotgun (WGS) entry which is preliminary data.</text>
</comment>
<dbReference type="Pfam" id="PF01494">
    <property type="entry name" value="FAD_binding_3"/>
    <property type="match status" value="1"/>
</dbReference>
<evidence type="ECO:0000256" key="3">
    <source>
        <dbReference type="ARBA" id="ARBA00022630"/>
    </source>
</evidence>
<dbReference type="SUPFAM" id="SSF54373">
    <property type="entry name" value="FAD-linked reductases, C-terminal domain"/>
    <property type="match status" value="1"/>
</dbReference>
<dbReference type="InterPro" id="IPR050641">
    <property type="entry name" value="RIFMO-like"/>
</dbReference>
<feature type="domain" description="Phenol hydroxylase-like C-terminal dimerisation" evidence="7">
    <location>
        <begin position="459"/>
        <end position="644"/>
    </location>
</feature>
<gene>
    <name evidence="8" type="ORF">EKO27_g1128</name>
</gene>
<dbReference type="Pfam" id="PF07976">
    <property type="entry name" value="Phe_hydrox_dim"/>
    <property type="match status" value="1"/>
</dbReference>
<dbReference type="InterPro" id="IPR012941">
    <property type="entry name" value="Phe_hydrox_C_dim_dom"/>
</dbReference>
<reference evidence="8 9" key="1">
    <citation type="submission" date="2018-12" db="EMBL/GenBank/DDBJ databases">
        <title>Draft genome sequence of Xylaria grammica IHI A82.</title>
        <authorList>
            <person name="Buettner E."/>
            <person name="Kellner H."/>
        </authorList>
    </citation>
    <scope>NUCLEOTIDE SEQUENCE [LARGE SCALE GENOMIC DNA]</scope>
    <source>
        <strain evidence="8 9">IHI A82</strain>
    </source>
</reference>
<evidence type="ECO:0008006" key="10">
    <source>
        <dbReference type="Google" id="ProtNLM"/>
    </source>
</evidence>
<evidence type="ECO:0000259" key="6">
    <source>
        <dbReference type="Pfam" id="PF01494"/>
    </source>
</evidence>
<protein>
    <recommendedName>
        <fullName evidence="10">FAD-binding domain-containing protein</fullName>
    </recommendedName>
</protein>
<evidence type="ECO:0000259" key="7">
    <source>
        <dbReference type="Pfam" id="PF07976"/>
    </source>
</evidence>
<evidence type="ECO:0000256" key="1">
    <source>
        <dbReference type="ARBA" id="ARBA00005179"/>
    </source>
</evidence>
<evidence type="ECO:0000256" key="5">
    <source>
        <dbReference type="ARBA" id="ARBA00023002"/>
    </source>
</evidence>
<dbReference type="PRINTS" id="PR00420">
    <property type="entry name" value="RNGMNOXGNASE"/>
</dbReference>
<dbReference type="Gene3D" id="3.50.50.60">
    <property type="entry name" value="FAD/NAD(P)-binding domain"/>
    <property type="match status" value="1"/>
</dbReference>
<keyword evidence="9" id="KW-1185">Reference proteome</keyword>
<dbReference type="PANTHER" id="PTHR43004:SF16">
    <property type="entry name" value="PHENOL 2-MONOOXYGENASE FSQG"/>
    <property type="match status" value="1"/>
</dbReference>
<dbReference type="AlphaFoldDB" id="A0A439DHR9"/>
<keyword evidence="4" id="KW-0274">FAD</keyword>
<dbReference type="EMBL" id="RYZI01000016">
    <property type="protein sequence ID" value="RWA13948.1"/>
    <property type="molecule type" value="Genomic_DNA"/>
</dbReference>
<evidence type="ECO:0000256" key="4">
    <source>
        <dbReference type="ARBA" id="ARBA00022827"/>
    </source>
</evidence>
<proteinExistence type="inferred from homology"/>
<dbReference type="Proteomes" id="UP000286045">
    <property type="component" value="Unassembled WGS sequence"/>
</dbReference>
<accession>A0A439DHR9</accession>
<feature type="domain" description="FAD-binding" evidence="6">
    <location>
        <begin position="19"/>
        <end position="421"/>
    </location>
</feature>
<dbReference type="InterPro" id="IPR002938">
    <property type="entry name" value="FAD-bd"/>
</dbReference>
<name>A0A439DHR9_9PEZI</name>
<dbReference type="InterPro" id="IPR038220">
    <property type="entry name" value="PHOX_C_sf"/>
</dbReference>
<keyword evidence="3" id="KW-0285">Flavoprotein</keyword>
<organism evidence="8 9">
    <name type="scientific">Xylaria grammica</name>
    <dbReference type="NCBI Taxonomy" id="363999"/>
    <lineage>
        <taxon>Eukaryota</taxon>
        <taxon>Fungi</taxon>
        <taxon>Dikarya</taxon>
        <taxon>Ascomycota</taxon>
        <taxon>Pezizomycotina</taxon>
        <taxon>Sordariomycetes</taxon>
        <taxon>Xylariomycetidae</taxon>
        <taxon>Xylariales</taxon>
        <taxon>Xylariaceae</taxon>
        <taxon>Xylaria</taxon>
    </lineage>
</organism>
<evidence type="ECO:0000313" key="9">
    <source>
        <dbReference type="Proteomes" id="UP000286045"/>
    </source>
</evidence>
<dbReference type="Gene3D" id="3.40.30.20">
    <property type="match status" value="1"/>
</dbReference>
<dbReference type="PANTHER" id="PTHR43004">
    <property type="entry name" value="TRK SYSTEM POTASSIUM UPTAKE PROTEIN"/>
    <property type="match status" value="1"/>
</dbReference>
<dbReference type="InterPro" id="IPR036249">
    <property type="entry name" value="Thioredoxin-like_sf"/>
</dbReference>
<evidence type="ECO:0000313" key="8">
    <source>
        <dbReference type="EMBL" id="RWA13948.1"/>
    </source>
</evidence>
<dbReference type="SUPFAM" id="SSF51905">
    <property type="entry name" value="FAD/NAD(P)-binding domain"/>
    <property type="match status" value="1"/>
</dbReference>
<evidence type="ECO:0000256" key="2">
    <source>
        <dbReference type="ARBA" id="ARBA00007801"/>
    </source>
</evidence>
<dbReference type="STRING" id="363999.A0A439DHR9"/>
<dbReference type="SUPFAM" id="SSF52833">
    <property type="entry name" value="Thioredoxin-like"/>
    <property type="match status" value="1"/>
</dbReference>
<sequence>MSHTAATINSANRHGGDHVDVLIVGAGPMGLMSALWMAEFGLSVRIIDERGTRALNGRADGFHVRSLEIWESFGLGHVFANHGTSFAQWALWAASGDGDLSRRRREASVGIDTSKFICGTMHQGNIEAALIDAIKRRAGIEVERGVTPTHIAVDESTINDSTAYPVTMKLRHVQRDQLAVWLVNAHSINDGVVKAERGRIEASVVPNDGSDTEPVISGEPGSTETIHAKYVIGADGAHSWVRRQLGLKMEGASHSAQWGVMDAVLNTDFPDFKKHCTILSSKGTVLSVPREGGLTRLYIQLPGSGQDSAPEAGIATAQKMVDSAAKILAPYRFSYSYCDWWTVYNVGQRVANHFQYKQRIFLGGDAVHTHTPKAGQGMNVSMQDAYNLGWKLGGVIKGQLDPSILSTYETERRPVAQLLIDIDTVLAENLSNKDRTSTLDVDAAYKKIRAFNSGANICYKPSAIVASLDSIPLTNLPLGMRIPSHPIFNLASALPVDLQGLFRSNGLWRLLIFGGDVTNEAQLRRVNTLGAALSPVVNRFKTTKPGAPFLVPLLLIWARCDQMELSDFHEVFFPFDAKLGHDYGRIYADPPGVNLARSGSAHVAFDVSVGKGCMLLVRPDQCISWVGELDDVAGLEKFLGGIFLSP</sequence>
<dbReference type="CDD" id="cd02979">
    <property type="entry name" value="PHOX_C"/>
    <property type="match status" value="1"/>
</dbReference>
<keyword evidence="5" id="KW-0560">Oxidoreductase</keyword>
<dbReference type="InterPro" id="IPR036188">
    <property type="entry name" value="FAD/NAD-bd_sf"/>
</dbReference>
<dbReference type="Gene3D" id="3.30.9.10">
    <property type="entry name" value="D-Amino Acid Oxidase, subunit A, domain 2"/>
    <property type="match status" value="1"/>
</dbReference>
<dbReference type="GO" id="GO:0016709">
    <property type="term" value="F:oxidoreductase activity, acting on paired donors, with incorporation or reduction of molecular oxygen, NAD(P)H as one donor, and incorporation of one atom of oxygen"/>
    <property type="evidence" value="ECO:0007669"/>
    <property type="project" value="UniProtKB-ARBA"/>
</dbReference>
<comment type="pathway">
    <text evidence="1">Secondary metabolite biosynthesis.</text>
</comment>
<dbReference type="GO" id="GO:0071949">
    <property type="term" value="F:FAD binding"/>
    <property type="evidence" value="ECO:0007669"/>
    <property type="project" value="InterPro"/>
</dbReference>